<gene>
    <name evidence="1" type="ORF">KC01_LOCUS25188</name>
</gene>
<organism evidence="1 2">
    <name type="scientific">Knipowitschia caucasica</name>
    <name type="common">Caucasian dwarf goby</name>
    <name type="synonym">Pomatoschistus caucasicus</name>
    <dbReference type="NCBI Taxonomy" id="637954"/>
    <lineage>
        <taxon>Eukaryota</taxon>
        <taxon>Metazoa</taxon>
        <taxon>Chordata</taxon>
        <taxon>Craniata</taxon>
        <taxon>Vertebrata</taxon>
        <taxon>Euteleostomi</taxon>
        <taxon>Actinopterygii</taxon>
        <taxon>Neopterygii</taxon>
        <taxon>Teleostei</taxon>
        <taxon>Neoteleostei</taxon>
        <taxon>Acanthomorphata</taxon>
        <taxon>Gobiaria</taxon>
        <taxon>Gobiiformes</taxon>
        <taxon>Gobioidei</taxon>
        <taxon>Gobiidae</taxon>
        <taxon>Gobiinae</taxon>
        <taxon>Knipowitschia</taxon>
    </lineage>
</organism>
<keyword evidence="2" id="KW-1185">Reference proteome</keyword>
<dbReference type="Proteomes" id="UP001497482">
    <property type="component" value="Chromosome 21"/>
</dbReference>
<dbReference type="AlphaFoldDB" id="A0AAV2L2I5"/>
<accession>A0AAV2L2I5</accession>
<name>A0AAV2L2I5_KNICA</name>
<dbReference type="Gene3D" id="3.60.10.10">
    <property type="entry name" value="Endonuclease/exonuclease/phosphatase"/>
    <property type="match status" value="1"/>
</dbReference>
<dbReference type="InterPro" id="IPR036691">
    <property type="entry name" value="Endo/exonu/phosph_ase_sf"/>
</dbReference>
<evidence type="ECO:0000313" key="1">
    <source>
        <dbReference type="EMBL" id="CAL1596525.1"/>
    </source>
</evidence>
<proteinExistence type="predicted"/>
<sequence length="231" mass="25414">MLRYKSTRLLALNTHALAPVDVVKKLGILRRPRYVHRGSRRGFIYSNNNGESSIPSVWSPARSVADSTRHQSAENIGLVDALAYGLVGNPEVDPNIPFPASLNGTRKGGKPGVDFSALRPLTKLKPSSHIKLVQLNAQSLTNKACLLHSHILDNRIDLMCVTETWHRPEQYSVLNEACPAGYTYLEKARTTVDTIRGPLAQTIRLPSVSSAPENTLADFEEVTPQEVEAII</sequence>
<evidence type="ECO:0000313" key="2">
    <source>
        <dbReference type="Proteomes" id="UP001497482"/>
    </source>
</evidence>
<reference evidence="1 2" key="1">
    <citation type="submission" date="2024-04" db="EMBL/GenBank/DDBJ databases">
        <authorList>
            <person name="Waldvogel A.-M."/>
            <person name="Schoenle A."/>
        </authorList>
    </citation>
    <scope>NUCLEOTIDE SEQUENCE [LARGE SCALE GENOMIC DNA]</scope>
</reference>
<dbReference type="EMBL" id="OZ035843">
    <property type="protein sequence ID" value="CAL1596525.1"/>
    <property type="molecule type" value="Genomic_DNA"/>
</dbReference>
<protein>
    <submittedName>
        <fullName evidence="1">Uncharacterized protein</fullName>
    </submittedName>
</protein>